<organism evidence="2 3">
    <name type="scientific">Cinchona calisaya</name>
    <dbReference type="NCBI Taxonomy" id="153742"/>
    <lineage>
        <taxon>Eukaryota</taxon>
        <taxon>Viridiplantae</taxon>
        <taxon>Streptophyta</taxon>
        <taxon>Embryophyta</taxon>
        <taxon>Tracheophyta</taxon>
        <taxon>Spermatophyta</taxon>
        <taxon>Magnoliopsida</taxon>
        <taxon>eudicotyledons</taxon>
        <taxon>Gunneridae</taxon>
        <taxon>Pentapetalae</taxon>
        <taxon>asterids</taxon>
        <taxon>lamiids</taxon>
        <taxon>Gentianales</taxon>
        <taxon>Rubiaceae</taxon>
        <taxon>Cinchonoideae</taxon>
        <taxon>Cinchoneae</taxon>
        <taxon>Cinchona</taxon>
    </lineage>
</organism>
<proteinExistence type="predicted"/>
<protein>
    <submittedName>
        <fullName evidence="2">Uncharacterized protein</fullName>
    </submittedName>
</protein>
<sequence length="114" mass="13274">MEVHRKALEARVEKLSSERTALDEVNNKLLDKVVEERQQTHKCRINWNTKCSTQECKIREQDKEIRELKRKLMVAEECVLGEAVLSKKIKLSLKELQDNMVLNNTEAEMSMSCA</sequence>
<feature type="coiled-coil region" evidence="1">
    <location>
        <begin position="5"/>
        <end position="78"/>
    </location>
</feature>
<comment type="caution">
    <text evidence="2">The sequence shown here is derived from an EMBL/GenBank/DDBJ whole genome shotgun (WGS) entry which is preliminary data.</text>
</comment>
<keyword evidence="1" id="KW-0175">Coiled coil</keyword>
<reference evidence="2 3" key="1">
    <citation type="submission" date="2024-11" db="EMBL/GenBank/DDBJ databases">
        <title>A near-complete genome assembly of Cinchona calisaya.</title>
        <authorList>
            <person name="Lian D.C."/>
            <person name="Zhao X.W."/>
            <person name="Wei L."/>
        </authorList>
    </citation>
    <scope>NUCLEOTIDE SEQUENCE [LARGE SCALE GENOMIC DNA]</scope>
    <source>
        <tissue evidence="2">Nenye</tissue>
    </source>
</reference>
<keyword evidence="3" id="KW-1185">Reference proteome</keyword>
<dbReference type="Proteomes" id="UP001630127">
    <property type="component" value="Unassembled WGS sequence"/>
</dbReference>
<gene>
    <name evidence="2" type="ORF">ACH5RR_003959</name>
</gene>
<evidence type="ECO:0000313" key="3">
    <source>
        <dbReference type="Proteomes" id="UP001630127"/>
    </source>
</evidence>
<name>A0ABD3AWJ3_9GENT</name>
<dbReference type="AlphaFoldDB" id="A0ABD3AWJ3"/>
<evidence type="ECO:0000256" key="1">
    <source>
        <dbReference type="SAM" id="Coils"/>
    </source>
</evidence>
<accession>A0ABD3AWJ3</accession>
<dbReference type="EMBL" id="JBJUIK010000002">
    <property type="protein sequence ID" value="KAL3535498.1"/>
    <property type="molecule type" value="Genomic_DNA"/>
</dbReference>
<evidence type="ECO:0000313" key="2">
    <source>
        <dbReference type="EMBL" id="KAL3535498.1"/>
    </source>
</evidence>